<organism evidence="1 2">
    <name type="scientific">Mycobacteroides abscessus</name>
    <dbReference type="NCBI Taxonomy" id="36809"/>
    <lineage>
        <taxon>Bacteria</taxon>
        <taxon>Bacillati</taxon>
        <taxon>Actinomycetota</taxon>
        <taxon>Actinomycetes</taxon>
        <taxon>Mycobacteriales</taxon>
        <taxon>Mycobacteriaceae</taxon>
        <taxon>Mycobacteroides</taxon>
    </lineage>
</organism>
<reference evidence="1 2" key="1">
    <citation type="submission" date="2015-03" db="EMBL/GenBank/DDBJ databases">
        <authorList>
            <person name="Murphy D."/>
        </authorList>
    </citation>
    <scope>NUCLEOTIDE SEQUENCE [LARGE SCALE GENOMIC DNA]</scope>
    <source>
        <strain evidence="1 2">PAP088</strain>
    </source>
</reference>
<dbReference type="RefSeq" id="WP_052619005.1">
    <property type="nucleotide sequence ID" value="NZ_CSWP01000009.1"/>
</dbReference>
<proteinExistence type="predicted"/>
<accession>A0A0U0ZR15</accession>
<protein>
    <submittedName>
        <fullName evidence="1">Uncharacterized protein</fullName>
    </submittedName>
</protein>
<gene>
    <name evidence="1" type="ORF">ERS075579_03966</name>
</gene>
<name>A0A0U0ZR15_9MYCO</name>
<evidence type="ECO:0000313" key="1">
    <source>
        <dbReference type="EMBL" id="CPV66246.1"/>
    </source>
</evidence>
<dbReference type="EMBL" id="CSWP01000009">
    <property type="protein sequence ID" value="CPV66246.1"/>
    <property type="molecule type" value="Genomic_DNA"/>
</dbReference>
<evidence type="ECO:0000313" key="2">
    <source>
        <dbReference type="Proteomes" id="UP000045782"/>
    </source>
</evidence>
<sequence length="101" mass="10939">MSRITVTVHVNGLGLTEFAADNFSFDIADQTVTMTCAVPNTQIHPVTLDPQVLAALGIVVTNPDGKPATWADRMETLHRDARNTLGLDQDAPPRIIDLSDE</sequence>
<dbReference type="Proteomes" id="UP000045782">
    <property type="component" value="Unassembled WGS sequence"/>
</dbReference>
<dbReference type="AlphaFoldDB" id="A0A0U0ZR15"/>